<dbReference type="SMART" id="SM00020">
    <property type="entry name" value="Tryp_SPc"/>
    <property type="match status" value="1"/>
</dbReference>
<dbReference type="Gene3D" id="2.40.10.10">
    <property type="entry name" value="Trypsin-like serine proteases"/>
    <property type="match status" value="2"/>
</dbReference>
<dbReference type="PANTHER" id="PTHR24271">
    <property type="entry name" value="KALLIKREIN-RELATED"/>
    <property type="match status" value="1"/>
</dbReference>
<organism evidence="13 14">
    <name type="scientific">Anabas testudineus</name>
    <name type="common">Climbing perch</name>
    <name type="synonym">Anthias testudineus</name>
    <dbReference type="NCBI Taxonomy" id="64144"/>
    <lineage>
        <taxon>Eukaryota</taxon>
        <taxon>Metazoa</taxon>
        <taxon>Chordata</taxon>
        <taxon>Craniata</taxon>
        <taxon>Vertebrata</taxon>
        <taxon>Euteleostomi</taxon>
        <taxon>Actinopterygii</taxon>
        <taxon>Neopterygii</taxon>
        <taxon>Teleostei</taxon>
        <taxon>Neoteleostei</taxon>
        <taxon>Acanthomorphata</taxon>
        <taxon>Anabantaria</taxon>
        <taxon>Anabantiformes</taxon>
        <taxon>Anabantoidei</taxon>
        <taxon>Anabantidae</taxon>
        <taxon>Anabas</taxon>
    </lineage>
</organism>
<dbReference type="RefSeq" id="XP_026202059.1">
    <property type="nucleotide sequence ID" value="XM_026346274.2"/>
</dbReference>
<dbReference type="Proteomes" id="UP000265040">
    <property type="component" value="Chromosome 4"/>
</dbReference>
<evidence type="ECO:0000256" key="1">
    <source>
        <dbReference type="ARBA" id="ARBA00004239"/>
    </source>
</evidence>
<dbReference type="SUPFAM" id="SSF50494">
    <property type="entry name" value="Trypsin-like serine proteases"/>
    <property type="match status" value="1"/>
</dbReference>
<reference evidence="13" key="2">
    <citation type="submission" date="2025-08" db="UniProtKB">
        <authorList>
            <consortium name="Ensembl"/>
        </authorList>
    </citation>
    <scope>IDENTIFICATION</scope>
</reference>
<dbReference type="PROSITE" id="PS00134">
    <property type="entry name" value="TRYPSIN_HIS"/>
    <property type="match status" value="1"/>
</dbReference>
<evidence type="ECO:0000256" key="7">
    <source>
        <dbReference type="ARBA" id="ARBA00023157"/>
    </source>
</evidence>
<evidence type="ECO:0000256" key="10">
    <source>
        <dbReference type="RuleBase" id="RU363034"/>
    </source>
</evidence>
<name>A0AAQ6IH91_ANATE</name>
<evidence type="ECO:0000259" key="12">
    <source>
        <dbReference type="PROSITE" id="PS50240"/>
    </source>
</evidence>
<feature type="signal peptide" evidence="11">
    <location>
        <begin position="1"/>
        <end position="22"/>
    </location>
</feature>
<evidence type="ECO:0000256" key="2">
    <source>
        <dbReference type="ARBA" id="ARBA00022670"/>
    </source>
</evidence>
<accession>A0AAQ6IH91</accession>
<reference evidence="13" key="3">
    <citation type="submission" date="2025-09" db="UniProtKB">
        <authorList>
            <consortium name="Ensembl"/>
        </authorList>
    </citation>
    <scope>IDENTIFICATION</scope>
</reference>
<evidence type="ECO:0000256" key="11">
    <source>
        <dbReference type="SAM" id="SignalP"/>
    </source>
</evidence>
<dbReference type="PROSITE" id="PS00135">
    <property type="entry name" value="TRYPSIN_SER"/>
    <property type="match status" value="1"/>
</dbReference>
<dbReference type="Pfam" id="PF00089">
    <property type="entry name" value="Trypsin"/>
    <property type="match status" value="1"/>
</dbReference>
<keyword evidence="3 11" id="KW-0732">Signal</keyword>
<reference evidence="13 14" key="1">
    <citation type="submission" date="2021-04" db="EMBL/GenBank/DDBJ databases">
        <authorList>
            <consortium name="Wellcome Sanger Institute Data Sharing"/>
        </authorList>
    </citation>
    <scope>NUCLEOTIDE SEQUENCE [LARGE SCALE GENOMIC DNA]</scope>
</reference>
<keyword evidence="14" id="KW-1185">Reference proteome</keyword>
<dbReference type="GO" id="GO:0006508">
    <property type="term" value="P:proteolysis"/>
    <property type="evidence" value="ECO:0007669"/>
    <property type="project" value="UniProtKB-KW"/>
</dbReference>
<proteinExistence type="predicted"/>
<evidence type="ECO:0000256" key="5">
    <source>
        <dbReference type="ARBA" id="ARBA00022825"/>
    </source>
</evidence>
<dbReference type="InterPro" id="IPR009003">
    <property type="entry name" value="Peptidase_S1_PA"/>
</dbReference>
<dbReference type="PRINTS" id="PR00722">
    <property type="entry name" value="CHYMOTRYPSIN"/>
</dbReference>
<dbReference type="PROSITE" id="PS50240">
    <property type="entry name" value="TRYPSIN_DOM"/>
    <property type="match status" value="1"/>
</dbReference>
<evidence type="ECO:0000256" key="8">
    <source>
        <dbReference type="ARBA" id="ARBA00036320"/>
    </source>
</evidence>
<feature type="chain" id="PRO_5043759018" description="trypsin" evidence="11">
    <location>
        <begin position="23"/>
        <end position="248"/>
    </location>
</feature>
<keyword evidence="5 10" id="KW-0720">Serine protease</keyword>
<keyword evidence="2 10" id="KW-0645">Protease</keyword>
<comment type="catalytic activity">
    <reaction evidence="8">
        <text>Preferential cleavage: Arg-|-Xaa, Lys-|-Xaa.</text>
        <dbReference type="EC" id="3.4.21.4"/>
    </reaction>
</comment>
<dbReference type="GeneID" id="113152817"/>
<dbReference type="GeneTree" id="ENSGT01030000234551"/>
<comment type="subcellular location">
    <subcellularLocation>
        <location evidence="1">Secreted</location>
        <location evidence="1">Extracellular space</location>
    </subcellularLocation>
</comment>
<evidence type="ECO:0000313" key="14">
    <source>
        <dbReference type="Proteomes" id="UP000265040"/>
    </source>
</evidence>
<dbReference type="InterPro" id="IPR033116">
    <property type="entry name" value="TRYPSIN_SER"/>
</dbReference>
<dbReference type="InterPro" id="IPR043504">
    <property type="entry name" value="Peptidase_S1_PA_chymotrypsin"/>
</dbReference>
<dbReference type="Ensembl" id="ENSATET00000076418.1">
    <property type="protein sequence ID" value="ENSATEP00000074689.1"/>
    <property type="gene ID" value="ENSATEG00000023976.3"/>
</dbReference>
<protein>
    <recommendedName>
        <fullName evidence="9">trypsin</fullName>
        <ecNumber evidence="9">3.4.21.4</ecNumber>
    </recommendedName>
</protein>
<evidence type="ECO:0000256" key="4">
    <source>
        <dbReference type="ARBA" id="ARBA00022801"/>
    </source>
</evidence>
<dbReference type="FunFam" id="2.40.10.10:FF:000005">
    <property type="entry name" value="Serine protease 37"/>
    <property type="match status" value="1"/>
</dbReference>
<dbReference type="InterPro" id="IPR001314">
    <property type="entry name" value="Peptidase_S1A"/>
</dbReference>
<dbReference type="PANTHER" id="PTHR24271:SF81">
    <property type="entry name" value="GRANZYME B"/>
    <property type="match status" value="1"/>
</dbReference>
<sequence>MFVRCKLVTLILVLILGGQVHTGTIYGGHEAVPHSRPYMVLVQGHRQNGKGQTCGGFLLNEDFVMTAAHCQEKADTVLLGLHNVHNHTNVQNISVEQAFPHKDFNTNDYTNDIMLLKLSSKAQINKNVKSIPLADKSDDSLPKSCTVCGWGRTSKDTCHMSPILMEVNVTLTEEPCKDHSYCSKGEKGPRQGDSGGPLVCEDGKVFGVVSTESKPDSDDKKVYAYTKIPDYVEWIESVIKKATMLKFM</sequence>
<dbReference type="InterPro" id="IPR018114">
    <property type="entry name" value="TRYPSIN_HIS"/>
</dbReference>
<evidence type="ECO:0000256" key="6">
    <source>
        <dbReference type="ARBA" id="ARBA00023145"/>
    </source>
</evidence>
<dbReference type="GO" id="GO:0004252">
    <property type="term" value="F:serine-type endopeptidase activity"/>
    <property type="evidence" value="ECO:0007669"/>
    <property type="project" value="UniProtKB-EC"/>
</dbReference>
<keyword evidence="4 10" id="KW-0378">Hydrolase</keyword>
<dbReference type="CDD" id="cd00190">
    <property type="entry name" value="Tryp_SPc"/>
    <property type="match status" value="1"/>
</dbReference>
<evidence type="ECO:0000313" key="13">
    <source>
        <dbReference type="Ensembl" id="ENSATEP00000074689.1"/>
    </source>
</evidence>
<dbReference type="InterPro" id="IPR001254">
    <property type="entry name" value="Trypsin_dom"/>
</dbReference>
<dbReference type="AlphaFoldDB" id="A0AAQ6IH91"/>
<keyword evidence="7" id="KW-1015">Disulfide bond</keyword>
<feature type="domain" description="Peptidase S1" evidence="12">
    <location>
        <begin position="25"/>
        <end position="240"/>
    </location>
</feature>
<evidence type="ECO:0000256" key="3">
    <source>
        <dbReference type="ARBA" id="ARBA00022729"/>
    </source>
</evidence>
<keyword evidence="6" id="KW-0865">Zymogen</keyword>
<dbReference type="EC" id="3.4.21.4" evidence="9"/>
<evidence type="ECO:0000256" key="9">
    <source>
        <dbReference type="ARBA" id="ARBA00038868"/>
    </source>
</evidence>
<dbReference type="GO" id="GO:0005576">
    <property type="term" value="C:extracellular region"/>
    <property type="evidence" value="ECO:0007669"/>
    <property type="project" value="UniProtKB-SubCell"/>
</dbReference>